<dbReference type="EMBL" id="JADBEG010000001">
    <property type="protein sequence ID" value="MBE1502741.1"/>
    <property type="molecule type" value="Genomic_DNA"/>
</dbReference>
<keyword evidence="3" id="KW-1185">Reference proteome</keyword>
<dbReference type="Pfam" id="PF13521">
    <property type="entry name" value="AAA_28"/>
    <property type="match status" value="1"/>
</dbReference>
<accession>A0ABR9IHU9</accession>
<dbReference type="InterPro" id="IPR038727">
    <property type="entry name" value="NadR/Ttd14_AAA_dom"/>
</dbReference>
<gene>
    <name evidence="2" type="ORF">H4696_009841</name>
</gene>
<sequence length="184" mass="20204">MKIDGVTKVLLSGSFSTGKTSTLSLLHEALEHRGVPSVVRLEPARHCPLSLDLHQDVDTARWLMGDLIREESELVSRPGLRVVLCDGGPPDILVHTPGHPDPEATLLGLARSWQPTYDFVFWARPDIAQPIAADDVRVVDEGYRQRIDTALPAAFDTLSVTSHQLPHRGTDRVAVILKQLGVMP</sequence>
<evidence type="ECO:0000313" key="3">
    <source>
        <dbReference type="Proteomes" id="UP000631670"/>
    </source>
</evidence>
<dbReference type="RefSeq" id="WP_158104333.1">
    <property type="nucleotide sequence ID" value="NZ_JADBEG010000001.1"/>
</dbReference>
<organism evidence="2 3">
    <name type="scientific">Amycolatopsis lexingtonensis</name>
    <dbReference type="NCBI Taxonomy" id="218822"/>
    <lineage>
        <taxon>Bacteria</taxon>
        <taxon>Bacillati</taxon>
        <taxon>Actinomycetota</taxon>
        <taxon>Actinomycetes</taxon>
        <taxon>Pseudonocardiales</taxon>
        <taxon>Pseudonocardiaceae</taxon>
        <taxon>Amycolatopsis</taxon>
    </lineage>
</organism>
<evidence type="ECO:0000259" key="1">
    <source>
        <dbReference type="Pfam" id="PF13521"/>
    </source>
</evidence>
<reference evidence="2 3" key="1">
    <citation type="submission" date="2020-10" db="EMBL/GenBank/DDBJ databases">
        <title>Sequencing the genomes of 1000 actinobacteria strains.</title>
        <authorList>
            <person name="Klenk H.-P."/>
        </authorList>
    </citation>
    <scope>NUCLEOTIDE SEQUENCE [LARGE SCALE GENOMIC DNA]</scope>
    <source>
        <strain evidence="2 3">DSM 44653</strain>
    </source>
</reference>
<protein>
    <recommendedName>
        <fullName evidence="1">NadR/Ttd14 AAA domain-containing protein</fullName>
    </recommendedName>
</protein>
<feature type="domain" description="NadR/Ttd14 AAA" evidence="1">
    <location>
        <begin position="8"/>
        <end position="166"/>
    </location>
</feature>
<dbReference type="InterPro" id="IPR027417">
    <property type="entry name" value="P-loop_NTPase"/>
</dbReference>
<dbReference type="Gene3D" id="3.40.50.300">
    <property type="entry name" value="P-loop containing nucleotide triphosphate hydrolases"/>
    <property type="match status" value="1"/>
</dbReference>
<name>A0ABR9IHU9_9PSEU</name>
<proteinExistence type="predicted"/>
<comment type="caution">
    <text evidence="2">The sequence shown here is derived from an EMBL/GenBank/DDBJ whole genome shotgun (WGS) entry which is preliminary data.</text>
</comment>
<dbReference type="Proteomes" id="UP000631670">
    <property type="component" value="Unassembled WGS sequence"/>
</dbReference>
<dbReference type="SUPFAM" id="SSF52540">
    <property type="entry name" value="P-loop containing nucleoside triphosphate hydrolases"/>
    <property type="match status" value="1"/>
</dbReference>
<evidence type="ECO:0000313" key="2">
    <source>
        <dbReference type="EMBL" id="MBE1502741.1"/>
    </source>
</evidence>